<proteinExistence type="predicted"/>
<protein>
    <submittedName>
        <fullName evidence="2">Uncharacterized protein</fullName>
    </submittedName>
</protein>
<feature type="compositionally biased region" description="Low complexity" evidence="1">
    <location>
        <begin position="85"/>
        <end position="95"/>
    </location>
</feature>
<accession>A0ABD1W3Z9</accession>
<dbReference type="EMBL" id="JBFOLJ010000004">
    <property type="protein sequence ID" value="KAL2544210.1"/>
    <property type="molecule type" value="Genomic_DNA"/>
</dbReference>
<keyword evidence="3" id="KW-1185">Reference proteome</keyword>
<evidence type="ECO:0000256" key="1">
    <source>
        <dbReference type="SAM" id="MobiDB-lite"/>
    </source>
</evidence>
<name>A0ABD1W3Z9_9LAMI</name>
<reference evidence="3" key="1">
    <citation type="submission" date="2024-07" db="EMBL/GenBank/DDBJ databases">
        <title>Two chromosome-level genome assemblies of Korean endemic species Abeliophyllum distichum and Forsythia ovata (Oleaceae).</title>
        <authorList>
            <person name="Jang H."/>
        </authorList>
    </citation>
    <scope>NUCLEOTIDE SEQUENCE [LARGE SCALE GENOMIC DNA]</scope>
</reference>
<organism evidence="2 3">
    <name type="scientific">Forsythia ovata</name>
    <dbReference type="NCBI Taxonomy" id="205694"/>
    <lineage>
        <taxon>Eukaryota</taxon>
        <taxon>Viridiplantae</taxon>
        <taxon>Streptophyta</taxon>
        <taxon>Embryophyta</taxon>
        <taxon>Tracheophyta</taxon>
        <taxon>Spermatophyta</taxon>
        <taxon>Magnoliopsida</taxon>
        <taxon>eudicotyledons</taxon>
        <taxon>Gunneridae</taxon>
        <taxon>Pentapetalae</taxon>
        <taxon>asterids</taxon>
        <taxon>lamiids</taxon>
        <taxon>Lamiales</taxon>
        <taxon>Oleaceae</taxon>
        <taxon>Forsythieae</taxon>
        <taxon>Forsythia</taxon>
    </lineage>
</organism>
<sequence length="104" mass="11455">MFRRLHTTNLDYIVCDALTNLGAGKEGWLVDNLELIIFLDTHSIALTNRSLILILHWSSSNNGRPDPNNNQVVKIRSDCLQLNLSTSPSTSGSSSMIKSVESSP</sequence>
<comment type="caution">
    <text evidence="2">The sequence shown here is derived from an EMBL/GenBank/DDBJ whole genome shotgun (WGS) entry which is preliminary data.</text>
</comment>
<dbReference type="Proteomes" id="UP001604277">
    <property type="component" value="Unassembled WGS sequence"/>
</dbReference>
<feature type="region of interest" description="Disordered" evidence="1">
    <location>
        <begin position="84"/>
        <end position="104"/>
    </location>
</feature>
<dbReference type="AlphaFoldDB" id="A0ABD1W3Z9"/>
<evidence type="ECO:0000313" key="2">
    <source>
        <dbReference type="EMBL" id="KAL2544210.1"/>
    </source>
</evidence>
<gene>
    <name evidence="2" type="ORF">Fot_13443</name>
</gene>
<evidence type="ECO:0000313" key="3">
    <source>
        <dbReference type="Proteomes" id="UP001604277"/>
    </source>
</evidence>